<accession>A0A3M7TNY5</accession>
<keyword evidence="1" id="KW-0472">Membrane</keyword>
<feature type="transmembrane region" description="Helical" evidence="1">
    <location>
        <begin position="121"/>
        <end position="139"/>
    </location>
</feature>
<name>A0A3M7TNY5_9BACI</name>
<dbReference type="InterPro" id="IPR006750">
    <property type="entry name" value="YdcZ"/>
</dbReference>
<protein>
    <submittedName>
        <fullName evidence="2">DMT family transporter</fullName>
    </submittedName>
</protein>
<evidence type="ECO:0000313" key="2">
    <source>
        <dbReference type="EMBL" id="RNA66964.1"/>
    </source>
</evidence>
<dbReference type="Proteomes" id="UP000278746">
    <property type="component" value="Unassembled WGS sequence"/>
</dbReference>
<dbReference type="RefSeq" id="WP_122900932.1">
    <property type="nucleotide sequence ID" value="NZ_RHIB01000003.1"/>
</dbReference>
<dbReference type="AlphaFoldDB" id="A0A3M7TNY5"/>
<organism evidence="2 3">
    <name type="scientific">Alteribacter keqinensis</name>
    <dbReference type="NCBI Taxonomy" id="2483800"/>
    <lineage>
        <taxon>Bacteria</taxon>
        <taxon>Bacillati</taxon>
        <taxon>Bacillota</taxon>
        <taxon>Bacilli</taxon>
        <taxon>Bacillales</taxon>
        <taxon>Bacillaceae</taxon>
        <taxon>Alteribacter</taxon>
    </lineage>
</organism>
<dbReference type="Pfam" id="PF04657">
    <property type="entry name" value="DMT_YdcZ"/>
    <property type="match status" value="1"/>
</dbReference>
<reference evidence="2 3" key="1">
    <citation type="submission" date="2018-10" db="EMBL/GenBank/DDBJ databases">
        <title>Bacillus Keqinensis sp. nov., a moderately halophilic bacterium isolated from a saline-alkaline lake.</title>
        <authorList>
            <person name="Wang H."/>
        </authorList>
    </citation>
    <scope>NUCLEOTIDE SEQUENCE [LARGE SCALE GENOMIC DNA]</scope>
    <source>
        <strain evidence="2 3">KQ-3</strain>
    </source>
</reference>
<dbReference type="GO" id="GO:0005886">
    <property type="term" value="C:plasma membrane"/>
    <property type="evidence" value="ECO:0007669"/>
    <property type="project" value="TreeGrafter"/>
</dbReference>
<feature type="transmembrane region" description="Helical" evidence="1">
    <location>
        <begin position="64"/>
        <end position="82"/>
    </location>
</feature>
<dbReference type="PANTHER" id="PTHR34821:SF3">
    <property type="entry name" value="MEMBRANE PROTEIN"/>
    <property type="match status" value="1"/>
</dbReference>
<dbReference type="PANTHER" id="PTHR34821">
    <property type="entry name" value="INNER MEMBRANE PROTEIN YDCZ"/>
    <property type="match status" value="1"/>
</dbReference>
<keyword evidence="1" id="KW-1133">Transmembrane helix</keyword>
<evidence type="ECO:0000256" key="1">
    <source>
        <dbReference type="SAM" id="Phobius"/>
    </source>
</evidence>
<feature type="transmembrane region" description="Helical" evidence="1">
    <location>
        <begin position="32"/>
        <end position="52"/>
    </location>
</feature>
<feature type="transmembrane region" description="Helical" evidence="1">
    <location>
        <begin position="88"/>
        <end position="109"/>
    </location>
</feature>
<evidence type="ECO:0000313" key="3">
    <source>
        <dbReference type="Proteomes" id="UP000278746"/>
    </source>
</evidence>
<gene>
    <name evidence="2" type="ORF">EBO34_17355</name>
</gene>
<sequence length="141" mass="15178">MKGIIFAILGGMFITLQGVVNAGISRDIGILPAITVTQFTGFLLALTILLVVKDGSLTQLKTVKWPYLFAGSFGLLVIFNEVTAINMVGVTFTMAVILISQIVMAVLIDTKGWFGLKKQKIKLPQVVGISLMILGVIIIQL</sequence>
<dbReference type="EMBL" id="RHIB01000003">
    <property type="protein sequence ID" value="RNA66964.1"/>
    <property type="molecule type" value="Genomic_DNA"/>
</dbReference>
<proteinExistence type="predicted"/>
<comment type="caution">
    <text evidence="2">The sequence shown here is derived from an EMBL/GenBank/DDBJ whole genome shotgun (WGS) entry which is preliminary data.</text>
</comment>
<keyword evidence="3" id="KW-1185">Reference proteome</keyword>
<keyword evidence="1" id="KW-0812">Transmembrane</keyword>
<dbReference type="OrthoDB" id="9789346at2"/>